<feature type="compositionally biased region" description="Basic and acidic residues" evidence="1">
    <location>
        <begin position="188"/>
        <end position="197"/>
    </location>
</feature>
<reference evidence="2" key="1">
    <citation type="journal article" date="2020" name="Nature">
        <title>Giant virus diversity and host interactions through global metagenomics.</title>
        <authorList>
            <person name="Schulz F."/>
            <person name="Roux S."/>
            <person name="Paez-Espino D."/>
            <person name="Jungbluth S."/>
            <person name="Walsh D.A."/>
            <person name="Denef V.J."/>
            <person name="McMahon K.D."/>
            <person name="Konstantinidis K.T."/>
            <person name="Eloe-Fadrosh E.A."/>
            <person name="Kyrpides N.C."/>
            <person name="Woyke T."/>
        </authorList>
    </citation>
    <scope>NUCLEOTIDE SEQUENCE</scope>
    <source>
        <strain evidence="2">GVMAG-M-3300023174-3</strain>
    </source>
</reference>
<feature type="compositionally biased region" description="Basic and acidic residues" evidence="1">
    <location>
        <begin position="69"/>
        <end position="79"/>
    </location>
</feature>
<protein>
    <submittedName>
        <fullName evidence="2">Uncharacterized protein</fullName>
    </submittedName>
</protein>
<feature type="region of interest" description="Disordered" evidence="1">
    <location>
        <begin position="1"/>
        <end position="104"/>
    </location>
</feature>
<name>A0A6C0DQD1_9ZZZZ</name>
<dbReference type="EMBL" id="MN739648">
    <property type="protein sequence ID" value="QHT18079.1"/>
    <property type="molecule type" value="Genomic_DNA"/>
</dbReference>
<organism evidence="2">
    <name type="scientific">viral metagenome</name>
    <dbReference type="NCBI Taxonomy" id="1070528"/>
    <lineage>
        <taxon>unclassified sequences</taxon>
        <taxon>metagenomes</taxon>
        <taxon>organismal metagenomes</taxon>
    </lineage>
</organism>
<feature type="region of interest" description="Disordered" evidence="1">
    <location>
        <begin position="186"/>
        <end position="224"/>
    </location>
</feature>
<proteinExistence type="predicted"/>
<evidence type="ECO:0000256" key="1">
    <source>
        <dbReference type="SAM" id="MobiDB-lite"/>
    </source>
</evidence>
<feature type="compositionally biased region" description="Acidic residues" evidence="1">
    <location>
        <begin position="50"/>
        <end position="59"/>
    </location>
</feature>
<sequence length="224" mass="25272">MPPPNRHILSRRAATSKSSSHHKNAKDYEDTASETPGSPLNKKDESKEEQNEEEEEQNEEGNQNESDQQDEKNDGEKKGPTVATGPADAIKTTVKIFPSSTKNDEGYYISDIRVLTDQKKKPFSTANSLDFELENMIDHISNLSKASQFSVQKEVASVDPSKLDINNYMKHDTTEFLILPTKYSTPAEDAKAKKEKASGGGKKYSRKTKRRISRTRKEHRKKNI</sequence>
<feature type="compositionally biased region" description="Basic residues" evidence="1">
    <location>
        <begin position="203"/>
        <end position="224"/>
    </location>
</feature>
<dbReference type="AlphaFoldDB" id="A0A6C0DQD1"/>
<accession>A0A6C0DQD1</accession>
<evidence type="ECO:0000313" key="2">
    <source>
        <dbReference type="EMBL" id="QHT18079.1"/>
    </source>
</evidence>